<dbReference type="Proteomes" id="UP000608955">
    <property type="component" value="Unassembled WGS sequence"/>
</dbReference>
<proteinExistence type="predicted"/>
<dbReference type="EMBL" id="BMVF01000006">
    <property type="protein sequence ID" value="GHD88954.1"/>
    <property type="molecule type" value="Genomic_DNA"/>
</dbReference>
<feature type="transmembrane region" description="Helical" evidence="1">
    <location>
        <begin position="115"/>
        <end position="134"/>
    </location>
</feature>
<reference evidence="2" key="2">
    <citation type="submission" date="2020-09" db="EMBL/GenBank/DDBJ databases">
        <authorList>
            <person name="Sun Q."/>
            <person name="Ohkuma M."/>
        </authorList>
    </citation>
    <scope>NUCLEOTIDE SEQUENCE</scope>
    <source>
        <strain evidence="2">JCM 4654</strain>
    </source>
</reference>
<name>A0A918Y2N1_9ACTN</name>
<keyword evidence="1" id="KW-0472">Membrane</keyword>
<dbReference type="AlphaFoldDB" id="A0A918Y2N1"/>
<feature type="transmembrane region" description="Helical" evidence="1">
    <location>
        <begin position="34"/>
        <end position="61"/>
    </location>
</feature>
<keyword evidence="3" id="KW-1185">Reference proteome</keyword>
<sequence>MPLSAGWWPVTTPVGDGTRRHSGRRLPHRVHKGAVVVHVVVSVSWLALMLCLLTLGATALVTDDADTVRTAYRAMEMLGDVLILPLSLLTLVSGVVLAFGTSWGLFRYYWVSAKFWLTLAATAASVFALTARLHDAAAAVARHPVGPVSAMDLGFVRYNMVIVPAVAFLLYLANVILSVYKPWGRRPVSRD</sequence>
<feature type="transmembrane region" description="Helical" evidence="1">
    <location>
        <begin position="161"/>
        <end position="180"/>
    </location>
</feature>
<evidence type="ECO:0000313" key="2">
    <source>
        <dbReference type="EMBL" id="GHD88954.1"/>
    </source>
</evidence>
<protein>
    <submittedName>
        <fullName evidence="2">Membrane protein</fullName>
    </submittedName>
</protein>
<accession>A0A918Y2N1</accession>
<evidence type="ECO:0000256" key="1">
    <source>
        <dbReference type="SAM" id="Phobius"/>
    </source>
</evidence>
<organism evidence="2 3">
    <name type="scientific">Streptomyces naganishii JCM 4654</name>
    <dbReference type="NCBI Taxonomy" id="1306179"/>
    <lineage>
        <taxon>Bacteria</taxon>
        <taxon>Bacillati</taxon>
        <taxon>Actinomycetota</taxon>
        <taxon>Actinomycetes</taxon>
        <taxon>Kitasatosporales</taxon>
        <taxon>Streptomycetaceae</taxon>
        <taxon>Streptomyces</taxon>
    </lineage>
</organism>
<keyword evidence="1" id="KW-0812">Transmembrane</keyword>
<feature type="transmembrane region" description="Helical" evidence="1">
    <location>
        <begin position="81"/>
        <end position="103"/>
    </location>
</feature>
<reference evidence="2" key="1">
    <citation type="journal article" date="2014" name="Int. J. Syst. Evol. Microbiol.">
        <title>Complete genome sequence of Corynebacterium casei LMG S-19264T (=DSM 44701T), isolated from a smear-ripened cheese.</title>
        <authorList>
            <consortium name="US DOE Joint Genome Institute (JGI-PGF)"/>
            <person name="Walter F."/>
            <person name="Albersmeier A."/>
            <person name="Kalinowski J."/>
            <person name="Ruckert C."/>
        </authorList>
    </citation>
    <scope>NUCLEOTIDE SEQUENCE</scope>
    <source>
        <strain evidence="2">JCM 4654</strain>
    </source>
</reference>
<evidence type="ECO:0000313" key="3">
    <source>
        <dbReference type="Proteomes" id="UP000608955"/>
    </source>
</evidence>
<gene>
    <name evidence="2" type="ORF">GCM10010508_27090</name>
</gene>
<keyword evidence="1" id="KW-1133">Transmembrane helix</keyword>
<comment type="caution">
    <text evidence="2">The sequence shown here is derived from an EMBL/GenBank/DDBJ whole genome shotgun (WGS) entry which is preliminary data.</text>
</comment>